<dbReference type="VEuPathDB" id="PiroplasmaDB:BOVATA_030210"/>
<name>A0A2H6KEV2_9APIC</name>
<dbReference type="EMBL" id="BDSA01000003">
    <property type="protein sequence ID" value="GBE61528.1"/>
    <property type="molecule type" value="Genomic_DNA"/>
</dbReference>
<keyword evidence="1" id="KW-0067">ATP-binding</keyword>
<evidence type="ECO:0000313" key="1">
    <source>
        <dbReference type="EMBL" id="GBE61528.1"/>
    </source>
</evidence>
<proteinExistence type="predicted"/>
<dbReference type="RefSeq" id="XP_028867771.1">
    <property type="nucleotide sequence ID" value="XM_029011938.1"/>
</dbReference>
<comment type="caution">
    <text evidence="1">The sequence shown here is derived from an EMBL/GenBank/DDBJ whole genome shotgun (WGS) entry which is preliminary data.</text>
</comment>
<keyword evidence="1" id="KW-0378">Hydrolase</keyword>
<reference evidence="1 2" key="1">
    <citation type="journal article" date="2017" name="BMC Genomics">
        <title>Whole-genome assembly of Babesia ovata and comparative genomics between closely related pathogens.</title>
        <authorList>
            <person name="Yamagishi J."/>
            <person name="Asada M."/>
            <person name="Hakimi H."/>
            <person name="Tanaka T.Q."/>
            <person name="Sugimoto C."/>
            <person name="Kawazu S."/>
        </authorList>
    </citation>
    <scope>NUCLEOTIDE SEQUENCE [LARGE SCALE GENOMIC DNA]</scope>
    <source>
        <strain evidence="1 2">Miyake</strain>
    </source>
</reference>
<keyword evidence="2" id="KW-1185">Reference proteome</keyword>
<dbReference type="Proteomes" id="UP000236319">
    <property type="component" value="Unassembled WGS sequence"/>
</dbReference>
<dbReference type="OrthoDB" id="364908at2759"/>
<keyword evidence="1" id="KW-0347">Helicase</keyword>
<keyword evidence="1" id="KW-0547">Nucleotide-binding</keyword>
<dbReference type="GO" id="GO:0004386">
    <property type="term" value="F:helicase activity"/>
    <property type="evidence" value="ECO:0007669"/>
    <property type="project" value="UniProtKB-KW"/>
</dbReference>
<evidence type="ECO:0000313" key="2">
    <source>
        <dbReference type="Proteomes" id="UP000236319"/>
    </source>
</evidence>
<accession>A0A2H6KEV2</accession>
<gene>
    <name evidence="1" type="ORF">BOVATA_030210</name>
</gene>
<sequence>MAEFLARAVNDAQNVTKLKNALDNKIDGIRQEAENGFDTPSSIFLGPLYDEMLIAVAGEDMQNAQKWLLAIAFVIKSETLRYQRGLTVPESASEFFDGVIAKILDTLEALEDKPSIVKEDLWRTLKESFEFILIPDVAAVVKCHRRLANRAFKFVLQTASTENTEQLTLRLIRWMCSTRTFDSEKSEDAVYLNQLRMLQSSANDRTSKDASDLMLKNVKTLSKRDLKALPAFINSNMKHLAKEIELGATENLVRPFHLMKATFDACRRSDANVVIDLVPLWKMFEAFFEQMHTYDSQTTQQAFDLLSVVAKWLCPDLVLVNIPYLGGIIARIFDHHVDTLVKHSESIEGLLTVMNELCPDFYLLASENAGRLIETLISKIDRSNLQDAHRLIGIISHVNGESVGHKVENLILRLVEINEIHWADASLTHATLRLIHRHLSRGETTHNNNPI</sequence>
<dbReference type="GeneID" id="39875298"/>
<organism evidence="1 2">
    <name type="scientific">Babesia ovata</name>
    <dbReference type="NCBI Taxonomy" id="189622"/>
    <lineage>
        <taxon>Eukaryota</taxon>
        <taxon>Sar</taxon>
        <taxon>Alveolata</taxon>
        <taxon>Apicomplexa</taxon>
        <taxon>Aconoidasida</taxon>
        <taxon>Piroplasmida</taxon>
        <taxon>Babesiidae</taxon>
        <taxon>Babesia</taxon>
    </lineage>
</organism>
<protein>
    <submittedName>
        <fullName evidence="1">UvrD REP helicase, putative</fullName>
    </submittedName>
</protein>
<dbReference type="AlphaFoldDB" id="A0A2H6KEV2"/>